<keyword evidence="4" id="KW-1133">Transmembrane helix</keyword>
<dbReference type="InterPro" id="IPR020846">
    <property type="entry name" value="MFS_dom"/>
</dbReference>
<proteinExistence type="inferred from homology"/>
<accession>A0AAE0IRU4</accession>
<feature type="transmembrane region" description="Helical" evidence="4">
    <location>
        <begin position="425"/>
        <end position="446"/>
    </location>
</feature>
<dbReference type="PANTHER" id="PTHR11360">
    <property type="entry name" value="MONOCARBOXYLATE TRANSPORTER"/>
    <property type="match status" value="1"/>
</dbReference>
<dbReference type="SUPFAM" id="SSF103473">
    <property type="entry name" value="MFS general substrate transporter"/>
    <property type="match status" value="1"/>
</dbReference>
<feature type="transmembrane region" description="Helical" evidence="4">
    <location>
        <begin position="296"/>
        <end position="321"/>
    </location>
</feature>
<evidence type="ECO:0000313" key="7">
    <source>
        <dbReference type="Proteomes" id="UP001283341"/>
    </source>
</evidence>
<feature type="transmembrane region" description="Helical" evidence="4">
    <location>
        <begin position="135"/>
        <end position="155"/>
    </location>
</feature>
<dbReference type="Pfam" id="PF07690">
    <property type="entry name" value="MFS_1"/>
    <property type="match status" value="1"/>
</dbReference>
<dbReference type="GO" id="GO:0016020">
    <property type="term" value="C:membrane"/>
    <property type="evidence" value="ECO:0007669"/>
    <property type="project" value="UniProtKB-SubCell"/>
</dbReference>
<sequence length="488" mass="51910">MEMEPEKDPRILDSSASSSSELQIADADTDLRRNTNVSAKAIEAGAAGPNPSFPAAATATAPADSPLADLSTVTVTAAPVSVNGVGPIPDGGLQAWMQVVGAVVILIDTWGLINTFGVFQAYYETHQLSESSSSDISWIGSIQASLLMLVGVFSGPLFDAGYFRHLLLVGLFLVVFGQFMTSLCVSYWQVFLAQGLCVGIGMGLLFLPSAAIVSQYFSRRRALAIGISSAGSPVAGIIFPIIFSRLEPKIGFGWTTRVIAFILLGISVIPVVFMRTRIPPTGKARALIDRSALRDVPYLVFVSGNLFSFLTLYVPFFYITVLATSQNITSENFAPYLVTLLNAGSVFGRLVPNALADRWGSLNVMLACTAVSAVLAFAWMGIRNEAGSIVFALLYGAFSGGLVSLTPSIFMELSPDLSRVGARMGMGFLVTGTALLIGTPIAGAIVGDFTPGRWLGMMGYGAGGLLLATAFYVGTRVLLYQRNKRWRE</sequence>
<feature type="compositionally biased region" description="Basic and acidic residues" evidence="3">
    <location>
        <begin position="1"/>
        <end position="11"/>
    </location>
</feature>
<dbReference type="PROSITE" id="PS50850">
    <property type="entry name" value="MFS"/>
    <property type="match status" value="1"/>
</dbReference>
<feature type="transmembrane region" description="Helical" evidence="4">
    <location>
        <begin position="364"/>
        <end position="382"/>
    </location>
</feature>
<dbReference type="Proteomes" id="UP001283341">
    <property type="component" value="Unassembled WGS sequence"/>
</dbReference>
<name>A0AAE0IRU4_9PEZI</name>
<organism evidence="6 7">
    <name type="scientific">Apodospora peruviana</name>
    <dbReference type="NCBI Taxonomy" id="516989"/>
    <lineage>
        <taxon>Eukaryota</taxon>
        <taxon>Fungi</taxon>
        <taxon>Dikarya</taxon>
        <taxon>Ascomycota</taxon>
        <taxon>Pezizomycotina</taxon>
        <taxon>Sordariomycetes</taxon>
        <taxon>Sordariomycetidae</taxon>
        <taxon>Sordariales</taxon>
        <taxon>Lasiosphaeriaceae</taxon>
        <taxon>Apodospora</taxon>
    </lineage>
</organism>
<dbReference type="InterPro" id="IPR036259">
    <property type="entry name" value="MFS_trans_sf"/>
</dbReference>
<dbReference type="Gene3D" id="1.20.1250.20">
    <property type="entry name" value="MFS general substrate transporter like domains"/>
    <property type="match status" value="2"/>
</dbReference>
<feature type="transmembrane region" description="Helical" evidence="4">
    <location>
        <begin position="222"/>
        <end position="242"/>
    </location>
</feature>
<evidence type="ECO:0000256" key="1">
    <source>
        <dbReference type="ARBA" id="ARBA00004141"/>
    </source>
</evidence>
<dbReference type="InterPro" id="IPR050327">
    <property type="entry name" value="Proton-linked_MCT"/>
</dbReference>
<feature type="domain" description="Major facilitator superfamily (MFS) profile" evidence="5">
    <location>
        <begin position="94"/>
        <end position="486"/>
    </location>
</feature>
<evidence type="ECO:0000256" key="2">
    <source>
        <dbReference type="ARBA" id="ARBA00006727"/>
    </source>
</evidence>
<feature type="transmembrane region" description="Helical" evidence="4">
    <location>
        <begin position="388"/>
        <end position="413"/>
    </location>
</feature>
<dbReference type="PANTHER" id="PTHR11360:SF234">
    <property type="entry name" value="MFS-TYPE TRANSPORTER DBAD-RELATED"/>
    <property type="match status" value="1"/>
</dbReference>
<comment type="similarity">
    <text evidence="2">Belongs to the major facilitator superfamily. Monocarboxylate porter (TC 2.A.1.13) family.</text>
</comment>
<evidence type="ECO:0000256" key="3">
    <source>
        <dbReference type="SAM" id="MobiDB-lite"/>
    </source>
</evidence>
<dbReference type="InterPro" id="IPR011701">
    <property type="entry name" value="MFS"/>
</dbReference>
<feature type="transmembrane region" description="Helical" evidence="4">
    <location>
        <begin position="99"/>
        <end position="123"/>
    </location>
</feature>
<feature type="transmembrane region" description="Helical" evidence="4">
    <location>
        <begin position="187"/>
        <end position="210"/>
    </location>
</feature>
<feature type="transmembrane region" description="Helical" evidence="4">
    <location>
        <begin position="162"/>
        <end position="181"/>
    </location>
</feature>
<dbReference type="AlphaFoldDB" id="A0AAE0IRU4"/>
<evidence type="ECO:0000313" key="6">
    <source>
        <dbReference type="EMBL" id="KAK3330053.1"/>
    </source>
</evidence>
<keyword evidence="4" id="KW-0472">Membrane</keyword>
<feature type="transmembrane region" description="Helical" evidence="4">
    <location>
        <begin position="333"/>
        <end position="352"/>
    </location>
</feature>
<comment type="caution">
    <text evidence="6">The sequence shown here is derived from an EMBL/GenBank/DDBJ whole genome shotgun (WGS) entry which is preliminary data.</text>
</comment>
<dbReference type="GO" id="GO:0022857">
    <property type="term" value="F:transmembrane transporter activity"/>
    <property type="evidence" value="ECO:0007669"/>
    <property type="project" value="InterPro"/>
</dbReference>
<feature type="transmembrane region" description="Helical" evidence="4">
    <location>
        <begin position="458"/>
        <end position="479"/>
    </location>
</feature>
<keyword evidence="4" id="KW-0812">Transmembrane</keyword>
<feature type="region of interest" description="Disordered" evidence="3">
    <location>
        <begin position="1"/>
        <end position="31"/>
    </location>
</feature>
<keyword evidence="7" id="KW-1185">Reference proteome</keyword>
<evidence type="ECO:0000259" key="5">
    <source>
        <dbReference type="PROSITE" id="PS50850"/>
    </source>
</evidence>
<gene>
    <name evidence="6" type="ORF">B0H66DRAFT_465082</name>
</gene>
<dbReference type="EMBL" id="JAUEDM010000001">
    <property type="protein sequence ID" value="KAK3330053.1"/>
    <property type="molecule type" value="Genomic_DNA"/>
</dbReference>
<feature type="transmembrane region" description="Helical" evidence="4">
    <location>
        <begin position="254"/>
        <end position="275"/>
    </location>
</feature>
<comment type="subcellular location">
    <subcellularLocation>
        <location evidence="1">Membrane</location>
        <topology evidence="1">Multi-pass membrane protein</topology>
    </subcellularLocation>
</comment>
<protein>
    <submittedName>
        <fullName evidence="6">Major facilitator superfamily domain-containing protein</fullName>
    </submittedName>
</protein>
<evidence type="ECO:0000256" key="4">
    <source>
        <dbReference type="SAM" id="Phobius"/>
    </source>
</evidence>
<reference evidence="6" key="1">
    <citation type="journal article" date="2023" name="Mol. Phylogenet. Evol.">
        <title>Genome-scale phylogeny and comparative genomics of the fungal order Sordariales.</title>
        <authorList>
            <person name="Hensen N."/>
            <person name="Bonometti L."/>
            <person name="Westerberg I."/>
            <person name="Brannstrom I.O."/>
            <person name="Guillou S."/>
            <person name="Cros-Aarteil S."/>
            <person name="Calhoun S."/>
            <person name="Haridas S."/>
            <person name="Kuo A."/>
            <person name="Mondo S."/>
            <person name="Pangilinan J."/>
            <person name="Riley R."/>
            <person name="LaButti K."/>
            <person name="Andreopoulos B."/>
            <person name="Lipzen A."/>
            <person name="Chen C."/>
            <person name="Yan M."/>
            <person name="Daum C."/>
            <person name="Ng V."/>
            <person name="Clum A."/>
            <person name="Steindorff A."/>
            <person name="Ohm R.A."/>
            <person name="Martin F."/>
            <person name="Silar P."/>
            <person name="Natvig D.O."/>
            <person name="Lalanne C."/>
            <person name="Gautier V."/>
            <person name="Ament-Velasquez S.L."/>
            <person name="Kruys A."/>
            <person name="Hutchinson M.I."/>
            <person name="Powell A.J."/>
            <person name="Barry K."/>
            <person name="Miller A.N."/>
            <person name="Grigoriev I.V."/>
            <person name="Debuchy R."/>
            <person name="Gladieux P."/>
            <person name="Hiltunen Thoren M."/>
            <person name="Johannesson H."/>
        </authorList>
    </citation>
    <scope>NUCLEOTIDE SEQUENCE</scope>
    <source>
        <strain evidence="6">CBS 118394</strain>
    </source>
</reference>
<reference evidence="6" key="2">
    <citation type="submission" date="2023-06" db="EMBL/GenBank/DDBJ databases">
        <authorList>
            <consortium name="Lawrence Berkeley National Laboratory"/>
            <person name="Haridas S."/>
            <person name="Hensen N."/>
            <person name="Bonometti L."/>
            <person name="Westerberg I."/>
            <person name="Brannstrom I.O."/>
            <person name="Guillou S."/>
            <person name="Cros-Aarteil S."/>
            <person name="Calhoun S."/>
            <person name="Kuo A."/>
            <person name="Mondo S."/>
            <person name="Pangilinan J."/>
            <person name="Riley R."/>
            <person name="Labutti K."/>
            <person name="Andreopoulos B."/>
            <person name="Lipzen A."/>
            <person name="Chen C."/>
            <person name="Yanf M."/>
            <person name="Daum C."/>
            <person name="Ng V."/>
            <person name="Clum A."/>
            <person name="Steindorff A."/>
            <person name="Ohm R."/>
            <person name="Martin F."/>
            <person name="Silar P."/>
            <person name="Natvig D."/>
            <person name="Lalanne C."/>
            <person name="Gautier V."/>
            <person name="Ament-Velasquez S.L."/>
            <person name="Kruys A."/>
            <person name="Hutchinson M.I."/>
            <person name="Powell A.J."/>
            <person name="Barry K."/>
            <person name="Miller A.N."/>
            <person name="Grigoriev I.V."/>
            <person name="Debuchy R."/>
            <person name="Gladieux P."/>
            <person name="Thoren M.H."/>
            <person name="Johannesson H."/>
        </authorList>
    </citation>
    <scope>NUCLEOTIDE SEQUENCE</scope>
    <source>
        <strain evidence="6">CBS 118394</strain>
    </source>
</reference>